<evidence type="ECO:0000259" key="2">
    <source>
        <dbReference type="Pfam" id="PF18602"/>
    </source>
</evidence>
<feature type="domain" description="Rap1a immunity protein" evidence="2">
    <location>
        <begin position="39"/>
        <end position="134"/>
    </location>
</feature>
<dbReference type="Proteomes" id="UP001430990">
    <property type="component" value="Chromosome"/>
</dbReference>
<evidence type="ECO:0000313" key="4">
    <source>
        <dbReference type="Proteomes" id="UP001430990"/>
    </source>
</evidence>
<dbReference type="EMBL" id="CP088100">
    <property type="protein sequence ID" value="UFW83002.1"/>
    <property type="molecule type" value="Genomic_DNA"/>
</dbReference>
<accession>A0ABY3QAX6</accession>
<dbReference type="Pfam" id="PF18602">
    <property type="entry name" value="Rap1a"/>
    <property type="match status" value="1"/>
</dbReference>
<organism evidence="3 4">
    <name type="scientific">Bradyrhizobium barranii</name>
    <dbReference type="NCBI Taxonomy" id="2992140"/>
    <lineage>
        <taxon>Bacteria</taxon>
        <taxon>Pseudomonadati</taxon>
        <taxon>Pseudomonadota</taxon>
        <taxon>Alphaproteobacteria</taxon>
        <taxon>Hyphomicrobiales</taxon>
        <taxon>Nitrobacteraceae</taxon>
        <taxon>Bradyrhizobium</taxon>
    </lineage>
</organism>
<protein>
    <recommendedName>
        <fullName evidence="2">Rap1a immunity protein domain-containing protein</fullName>
    </recommendedName>
</protein>
<feature type="signal peptide" evidence="1">
    <location>
        <begin position="1"/>
        <end position="22"/>
    </location>
</feature>
<gene>
    <name evidence="3" type="ORF">BjapCC829_23745</name>
</gene>
<keyword evidence="4" id="KW-1185">Reference proteome</keyword>
<evidence type="ECO:0000256" key="1">
    <source>
        <dbReference type="SAM" id="SignalP"/>
    </source>
</evidence>
<proteinExistence type="predicted"/>
<name>A0ABY3QAX6_9BRAD</name>
<reference evidence="3" key="1">
    <citation type="submission" date="2021-11" db="EMBL/GenBank/DDBJ databases">
        <title>Australian commercial rhizobial inoculants.</title>
        <authorList>
            <person name="Kohlmeier M.G."/>
            <person name="O'Hara G.W."/>
            <person name="Colombi E."/>
            <person name="Ramsay J.P."/>
            <person name="Terpolilli J."/>
        </authorList>
    </citation>
    <scope>NUCLEOTIDE SEQUENCE</scope>
    <source>
        <strain evidence="3">CC829</strain>
    </source>
</reference>
<feature type="chain" id="PRO_5045660748" description="Rap1a immunity protein domain-containing protein" evidence="1">
    <location>
        <begin position="23"/>
        <end position="136"/>
    </location>
</feature>
<dbReference type="RefSeq" id="WP_231141996.1">
    <property type="nucleotide sequence ID" value="NZ_CP088100.1"/>
</dbReference>
<dbReference type="InterPro" id="IPR041238">
    <property type="entry name" value="Rap1a"/>
</dbReference>
<dbReference type="Gene3D" id="1.10.890.40">
    <property type="match status" value="1"/>
</dbReference>
<evidence type="ECO:0000313" key="3">
    <source>
        <dbReference type="EMBL" id="UFW83002.1"/>
    </source>
</evidence>
<sequence length="136" mass="14967">MARRLIAAVGMLVFLTNGSSEAGFYTGNTMLPYCHGNISHVYGYVAGVVDKAMADADFTGATYIRLFRELKDHEGFVTGVGKLQGQILNYCLPENVVLSQVGDVFCKYLRDKPEVRQNSADVLLHDSLKVAFPCKK</sequence>
<keyword evidence="1" id="KW-0732">Signal</keyword>